<sequence>MHTRPDVSFPHSASCVQPQIPYAVRHFGVRLVVPPQWLSFEHCEQTPALQCGVLGVPVHSASVEHTAARAGVDIVNEAAATAKAAESAIQREDIVTSLLEVVLLPAPAREKANGG</sequence>
<name>A0ABZ2K2A4_9BACT</name>
<organism evidence="1 2">
    <name type="scientific">Pendulispora brunnea</name>
    <dbReference type="NCBI Taxonomy" id="2905690"/>
    <lineage>
        <taxon>Bacteria</taxon>
        <taxon>Pseudomonadati</taxon>
        <taxon>Myxococcota</taxon>
        <taxon>Myxococcia</taxon>
        <taxon>Myxococcales</taxon>
        <taxon>Sorangiineae</taxon>
        <taxon>Pendulisporaceae</taxon>
        <taxon>Pendulispora</taxon>
    </lineage>
</organism>
<gene>
    <name evidence="1" type="ORF">LZC95_41160</name>
</gene>
<evidence type="ECO:0000313" key="1">
    <source>
        <dbReference type="EMBL" id="WXA92846.1"/>
    </source>
</evidence>
<evidence type="ECO:0000313" key="2">
    <source>
        <dbReference type="Proteomes" id="UP001379533"/>
    </source>
</evidence>
<dbReference type="Proteomes" id="UP001379533">
    <property type="component" value="Chromosome"/>
</dbReference>
<proteinExistence type="predicted"/>
<protein>
    <submittedName>
        <fullName evidence="1">Uncharacterized protein</fullName>
    </submittedName>
</protein>
<keyword evidence="2" id="KW-1185">Reference proteome</keyword>
<dbReference type="EMBL" id="CP089982">
    <property type="protein sequence ID" value="WXA92846.1"/>
    <property type="molecule type" value="Genomic_DNA"/>
</dbReference>
<accession>A0ABZ2K2A4</accession>
<dbReference type="RefSeq" id="WP_394843446.1">
    <property type="nucleotide sequence ID" value="NZ_CP089982.1"/>
</dbReference>
<reference evidence="1 2" key="1">
    <citation type="submission" date="2021-12" db="EMBL/GenBank/DDBJ databases">
        <title>Discovery of the Pendulisporaceae a myxobacterial family with distinct sporulation behavior and unique specialized metabolism.</title>
        <authorList>
            <person name="Garcia R."/>
            <person name="Popoff A."/>
            <person name="Bader C.D."/>
            <person name="Loehr J."/>
            <person name="Walesch S."/>
            <person name="Walt C."/>
            <person name="Boldt J."/>
            <person name="Bunk B."/>
            <person name="Haeckl F.J.F.P.J."/>
            <person name="Gunesch A.P."/>
            <person name="Birkelbach J."/>
            <person name="Nuebel U."/>
            <person name="Pietschmann T."/>
            <person name="Bach T."/>
            <person name="Mueller R."/>
        </authorList>
    </citation>
    <scope>NUCLEOTIDE SEQUENCE [LARGE SCALE GENOMIC DNA]</scope>
    <source>
        <strain evidence="1 2">MSr12523</strain>
    </source>
</reference>